<feature type="region of interest" description="Disordered" evidence="3">
    <location>
        <begin position="719"/>
        <end position="760"/>
    </location>
</feature>
<dbReference type="Proteomes" id="UP000537989">
    <property type="component" value="Unassembled WGS sequence"/>
</dbReference>
<sequence>MSGTGTTKVEKRNRPPKSCEPCRTRKNERRVEKGTSITERLKHLEGLLTIVAQQRDPMASLSISDDGPKASDGGASLFTLGSIESRGSSEAKDSGNAVPHGPAGHLDSSHWSSILENIKAIREELPSESPQEKGEASPSNSSGVSPEQLGRMSPDLDFGSTKGTTDDSILAALPPRQACDTLISMFFRWHYTMMRVYEASGMVLNSPVPLPSSKDLSTKTQQRLLLGDYVSSNEHAVEAMLLHLVGCWLRSKASDTNLWFLMGRVVQLAISKGYHRDSSKVPNSNISAFAGEMRRRVWVCIYQLDALMSFQLGLPSMVPSDSCDTELPRNLDQNQLHPEIKELPPSRPLSENTTILYSIVKASVMAKFKKVVKHTRSPATPSHEATVTLDAEVRQAYTNIPDHFKYKPLTDFLTEEVSVILTRTTLELLHLKSIIVLHREHLMHRHDSRSEFSRNACLKAAGRLLERQAEMDRVTAIGGQLHDLKWMITTLTLSDFTLAAMVICLDLTVAIRQDEYSPLNLSACQEVQKYLEIIRNAHKIWVSAAETCSDARTVAHALASTMERVDDFLSTWSPPTDSEPWQTLDAESSGSLANDPLYQMNDLDMMDSIDWTFIDNQFQDPNVNGIDLGMWLMDTVGPVLLATAAVSIPITDIGEPVDNLVLFKRDDILDARDLKFADIHGVNVTEMYKHSMFKRNDGDHIVVWVTRDFIEYQDEVQDGRDISKRQTARPGTNSGFSGGVSDHCRDHKRQNHAGPNGPYSGGVQAMYDWARGHRGGRWDVNSSWKNLVLAGSNSGANAIYRARTTDGGETSVGTQDVRNDADWTRNRAREFSGRGWRASSKGGETCGAWTRVNYEIIKTDYRL</sequence>
<name>A0AAN6C9U4_FUSAU</name>
<evidence type="ECO:0000259" key="4">
    <source>
        <dbReference type="SMART" id="SM00906"/>
    </source>
</evidence>
<evidence type="ECO:0000256" key="1">
    <source>
        <dbReference type="ARBA" id="ARBA00004123"/>
    </source>
</evidence>
<dbReference type="Pfam" id="PF04082">
    <property type="entry name" value="Fungal_trans"/>
    <property type="match status" value="1"/>
</dbReference>
<feature type="domain" description="Xylanolytic transcriptional activator regulatory" evidence="4">
    <location>
        <begin position="258"/>
        <end position="334"/>
    </location>
</feature>
<proteinExistence type="predicted"/>
<evidence type="ECO:0000256" key="3">
    <source>
        <dbReference type="SAM" id="MobiDB-lite"/>
    </source>
</evidence>
<comment type="caution">
    <text evidence="5">The sequence shown here is derived from an EMBL/GenBank/DDBJ whole genome shotgun (WGS) entry which is preliminary data.</text>
</comment>
<feature type="region of interest" description="Disordered" evidence="3">
    <location>
        <begin position="125"/>
        <end position="161"/>
    </location>
</feature>
<evidence type="ECO:0000313" key="5">
    <source>
        <dbReference type="EMBL" id="KAF5247134.1"/>
    </source>
</evidence>
<feature type="region of interest" description="Disordered" evidence="3">
    <location>
        <begin position="1"/>
        <end position="37"/>
    </location>
</feature>
<dbReference type="GO" id="GO:0003677">
    <property type="term" value="F:DNA binding"/>
    <property type="evidence" value="ECO:0007669"/>
    <property type="project" value="InterPro"/>
</dbReference>
<feature type="region of interest" description="Disordered" evidence="3">
    <location>
        <begin position="59"/>
        <end position="109"/>
    </location>
</feature>
<feature type="compositionally biased region" description="Basic and acidic residues" evidence="3">
    <location>
        <begin position="125"/>
        <end position="135"/>
    </location>
</feature>
<feature type="compositionally biased region" description="Basic and acidic residues" evidence="3">
    <location>
        <begin position="20"/>
        <end position="37"/>
    </location>
</feature>
<dbReference type="SMART" id="SM00906">
    <property type="entry name" value="Fungal_trans"/>
    <property type="match status" value="1"/>
</dbReference>
<dbReference type="InterPro" id="IPR007219">
    <property type="entry name" value="XnlR_reg_dom"/>
</dbReference>
<dbReference type="GO" id="GO:0006351">
    <property type="term" value="P:DNA-templated transcription"/>
    <property type="evidence" value="ECO:0007669"/>
    <property type="project" value="InterPro"/>
</dbReference>
<dbReference type="InterPro" id="IPR050613">
    <property type="entry name" value="Sec_Metabolite_Reg"/>
</dbReference>
<dbReference type="GO" id="GO:0005634">
    <property type="term" value="C:nucleus"/>
    <property type="evidence" value="ECO:0007669"/>
    <property type="project" value="UniProtKB-SubCell"/>
</dbReference>
<dbReference type="EMBL" id="JAAMOD010000021">
    <property type="protein sequence ID" value="KAF5247134.1"/>
    <property type="molecule type" value="Genomic_DNA"/>
</dbReference>
<gene>
    <name evidence="5" type="ORF">FAUST_986</name>
</gene>
<dbReference type="GO" id="GO:0008270">
    <property type="term" value="F:zinc ion binding"/>
    <property type="evidence" value="ECO:0007669"/>
    <property type="project" value="InterPro"/>
</dbReference>
<dbReference type="AlphaFoldDB" id="A0AAN6C9U4"/>
<reference evidence="5 6" key="1">
    <citation type="submission" date="2020-02" db="EMBL/GenBank/DDBJ databases">
        <title>Identification and distribution of gene clusters putatively required for synthesis of sphingolipid metabolism inhibitors in phylogenetically diverse species of the filamentous fungus Fusarium.</title>
        <authorList>
            <person name="Kim H.-S."/>
            <person name="Busman M."/>
            <person name="Brown D.W."/>
            <person name="Divon H."/>
            <person name="Uhlig S."/>
            <person name="Proctor R.H."/>
        </authorList>
    </citation>
    <scope>NUCLEOTIDE SEQUENCE [LARGE SCALE GENOMIC DNA]</scope>
    <source>
        <strain evidence="5 6">NRRL 2903</strain>
    </source>
</reference>
<dbReference type="PANTHER" id="PTHR31001:SF49">
    <property type="entry name" value="ZN(II)2CYS6 TRANSCRIPTION FACTOR (EUROFUNG)"/>
    <property type="match status" value="1"/>
</dbReference>
<accession>A0AAN6C9U4</accession>
<evidence type="ECO:0000313" key="6">
    <source>
        <dbReference type="Proteomes" id="UP000537989"/>
    </source>
</evidence>
<dbReference type="PANTHER" id="PTHR31001">
    <property type="entry name" value="UNCHARACTERIZED TRANSCRIPTIONAL REGULATORY PROTEIN"/>
    <property type="match status" value="1"/>
</dbReference>
<dbReference type="CDD" id="cd12148">
    <property type="entry name" value="fungal_TF_MHR"/>
    <property type="match status" value="1"/>
</dbReference>
<keyword evidence="6" id="KW-1185">Reference proteome</keyword>
<organism evidence="5 6">
    <name type="scientific">Fusarium austroamericanum</name>
    <dbReference type="NCBI Taxonomy" id="282268"/>
    <lineage>
        <taxon>Eukaryota</taxon>
        <taxon>Fungi</taxon>
        <taxon>Dikarya</taxon>
        <taxon>Ascomycota</taxon>
        <taxon>Pezizomycotina</taxon>
        <taxon>Sordariomycetes</taxon>
        <taxon>Hypocreomycetidae</taxon>
        <taxon>Hypocreales</taxon>
        <taxon>Nectriaceae</taxon>
        <taxon>Fusarium</taxon>
    </lineage>
</organism>
<keyword evidence="2" id="KW-0539">Nucleus</keyword>
<comment type="subcellular location">
    <subcellularLocation>
        <location evidence="1">Nucleus</location>
    </subcellularLocation>
</comment>
<protein>
    <recommendedName>
        <fullName evidence="4">Xylanolytic transcriptional activator regulatory domain-containing protein</fullName>
    </recommendedName>
</protein>
<evidence type="ECO:0000256" key="2">
    <source>
        <dbReference type="ARBA" id="ARBA00023242"/>
    </source>
</evidence>